<keyword evidence="1" id="KW-0812">Transmembrane</keyword>
<reference evidence="2 3" key="1">
    <citation type="journal article" date="2024" name="Nat. Commun.">
        <title>Phylogenomics reveals the evolutionary origins of lichenization in chlorophyte algae.</title>
        <authorList>
            <person name="Puginier C."/>
            <person name="Libourel C."/>
            <person name="Otte J."/>
            <person name="Skaloud P."/>
            <person name="Haon M."/>
            <person name="Grisel S."/>
            <person name="Petersen M."/>
            <person name="Berrin J.G."/>
            <person name="Delaux P.M."/>
            <person name="Dal Grande F."/>
            <person name="Keller J."/>
        </authorList>
    </citation>
    <scope>NUCLEOTIDE SEQUENCE [LARGE SCALE GENOMIC DNA]</scope>
    <source>
        <strain evidence="2 3">SAG 2043</strain>
    </source>
</reference>
<evidence type="ECO:0000313" key="3">
    <source>
        <dbReference type="Proteomes" id="UP001489004"/>
    </source>
</evidence>
<sequence>MSRCTAVSPLTSLLKVFTDNNRLSISQEQFEEYCGESSLSAFPEYWVHQNGWKVEANAQVGGTTLTAMWAGAQYHVLIEPKLWSLKHDKPDFVVALNQQITRKAGDNRQRRVKYIVTDLVKVRHEVPSPRPSPAPVADEPFAGTSTATPLPRYLYLDSIVRPWRYFGNLPDAVTWIIGQGFFIGAMFFITGSFSGISTKLVAGYAPYDNYRSAYDWLALFTFAVGTVLFAISCTFQIFEAINREEYNVKYEQWVVSGKQTKLPRYQWWGIQFHNLEWWAAVSYTIGCYIYICAAQTAFANASSKVHVDPEVYKYLSLYAYLVGGVFFLLSGTLYVLVLGDNYNLFRGILLPFSKKDWCSLNWWTNWINFWAGAGFFVGGLSLQPQIYASLSWQQYQIWSGIGYGGGSIGFLCSGFLYLCQLSERRCRRPTSPTDAHAGPGREDSAAQGGIMGHLKPVGDCGGAGVSLRL</sequence>
<protein>
    <recommendedName>
        <fullName evidence="4">Transmembrane protein</fullName>
    </recommendedName>
</protein>
<keyword evidence="3" id="KW-1185">Reference proteome</keyword>
<keyword evidence="1" id="KW-0472">Membrane</keyword>
<feature type="transmembrane region" description="Helical" evidence="1">
    <location>
        <begin position="216"/>
        <end position="238"/>
    </location>
</feature>
<dbReference type="Proteomes" id="UP001489004">
    <property type="component" value="Unassembled WGS sequence"/>
</dbReference>
<dbReference type="EMBL" id="JALJOR010000001">
    <property type="protein sequence ID" value="KAK9829986.1"/>
    <property type="molecule type" value="Genomic_DNA"/>
</dbReference>
<organism evidence="2 3">
    <name type="scientific">[Myrmecia] bisecta</name>
    <dbReference type="NCBI Taxonomy" id="41462"/>
    <lineage>
        <taxon>Eukaryota</taxon>
        <taxon>Viridiplantae</taxon>
        <taxon>Chlorophyta</taxon>
        <taxon>core chlorophytes</taxon>
        <taxon>Trebouxiophyceae</taxon>
        <taxon>Trebouxiales</taxon>
        <taxon>Trebouxiaceae</taxon>
        <taxon>Myrmecia</taxon>
    </lineage>
</organism>
<name>A0AAW1R987_9CHLO</name>
<accession>A0AAW1R987</accession>
<feature type="transmembrane region" description="Helical" evidence="1">
    <location>
        <begin position="172"/>
        <end position="196"/>
    </location>
</feature>
<comment type="caution">
    <text evidence="2">The sequence shown here is derived from an EMBL/GenBank/DDBJ whole genome shotgun (WGS) entry which is preliminary data.</text>
</comment>
<evidence type="ECO:0000256" key="1">
    <source>
        <dbReference type="SAM" id="Phobius"/>
    </source>
</evidence>
<evidence type="ECO:0008006" key="4">
    <source>
        <dbReference type="Google" id="ProtNLM"/>
    </source>
</evidence>
<dbReference type="AlphaFoldDB" id="A0AAW1R987"/>
<feature type="transmembrane region" description="Helical" evidence="1">
    <location>
        <begin position="277"/>
        <end position="298"/>
    </location>
</feature>
<feature type="transmembrane region" description="Helical" evidence="1">
    <location>
        <begin position="400"/>
        <end position="419"/>
    </location>
</feature>
<evidence type="ECO:0000313" key="2">
    <source>
        <dbReference type="EMBL" id="KAK9829986.1"/>
    </source>
</evidence>
<gene>
    <name evidence="2" type="ORF">WJX72_009048</name>
</gene>
<keyword evidence="1" id="KW-1133">Transmembrane helix</keyword>
<proteinExistence type="predicted"/>
<feature type="transmembrane region" description="Helical" evidence="1">
    <location>
        <begin position="360"/>
        <end position="380"/>
    </location>
</feature>
<feature type="transmembrane region" description="Helical" evidence="1">
    <location>
        <begin position="318"/>
        <end position="339"/>
    </location>
</feature>